<evidence type="ECO:0000313" key="1">
    <source>
        <dbReference type="EMBL" id="XBH01943.1"/>
    </source>
</evidence>
<proteinExistence type="predicted"/>
<sequence>MSATFFDRTSETGERYVFRPTFTARGWKVKIQEKERLEPPHVTVWHGERMWRIGLRNRDFIVPPGGSWKEIDDEVRVLIENEDNWKELCEA</sequence>
<reference evidence="1" key="1">
    <citation type="submission" date="2024-05" db="EMBL/GenBank/DDBJ databases">
        <title>Planctomycetes of the genus Singulisphaera possess chitinolytic capabilities.</title>
        <authorList>
            <person name="Ivanova A."/>
        </authorList>
    </citation>
    <scope>NUCLEOTIDE SEQUENCE</scope>
    <source>
        <strain evidence="1">Ch08T</strain>
    </source>
</reference>
<gene>
    <name evidence="1" type="ORF">V5E97_26885</name>
</gene>
<protein>
    <submittedName>
        <fullName evidence="1">Uncharacterized protein</fullName>
    </submittedName>
</protein>
<dbReference type="EMBL" id="CP155447">
    <property type="protein sequence ID" value="XBH01943.1"/>
    <property type="molecule type" value="Genomic_DNA"/>
</dbReference>
<name>A0AAU7C957_9BACT</name>
<accession>A0AAU7C957</accession>
<organism evidence="1">
    <name type="scientific">Singulisphaera sp. Ch08</name>
    <dbReference type="NCBI Taxonomy" id="3120278"/>
    <lineage>
        <taxon>Bacteria</taxon>
        <taxon>Pseudomonadati</taxon>
        <taxon>Planctomycetota</taxon>
        <taxon>Planctomycetia</taxon>
        <taxon>Isosphaerales</taxon>
        <taxon>Isosphaeraceae</taxon>
        <taxon>Singulisphaera</taxon>
    </lineage>
</organism>
<dbReference type="RefSeq" id="WP_406694687.1">
    <property type="nucleotide sequence ID" value="NZ_CP155447.1"/>
</dbReference>
<dbReference type="AlphaFoldDB" id="A0AAU7C957"/>